<name>A0A1I7I6P9_9BACT</name>
<feature type="chain" id="PRO_5010180501" description="Outer membrane protein beta-barrel domain-containing protein" evidence="1">
    <location>
        <begin position="24"/>
        <end position="183"/>
    </location>
</feature>
<dbReference type="AlphaFoldDB" id="A0A1I7I6P9"/>
<keyword evidence="3" id="KW-1185">Reference proteome</keyword>
<feature type="signal peptide" evidence="1">
    <location>
        <begin position="1"/>
        <end position="23"/>
    </location>
</feature>
<gene>
    <name evidence="2" type="ORF">SAMN04487941_1949</name>
</gene>
<dbReference type="RefSeq" id="WP_068837644.1">
    <property type="nucleotide sequence ID" value="NZ_BMXC01000002.1"/>
</dbReference>
<evidence type="ECO:0008006" key="4">
    <source>
        <dbReference type="Google" id="ProtNLM"/>
    </source>
</evidence>
<dbReference type="STRING" id="388950.GCA_001611675_01594"/>
<organism evidence="2 3">
    <name type="scientific">Pontibacter akesuensis</name>
    <dbReference type="NCBI Taxonomy" id="388950"/>
    <lineage>
        <taxon>Bacteria</taxon>
        <taxon>Pseudomonadati</taxon>
        <taxon>Bacteroidota</taxon>
        <taxon>Cytophagia</taxon>
        <taxon>Cytophagales</taxon>
        <taxon>Hymenobacteraceae</taxon>
        <taxon>Pontibacter</taxon>
    </lineage>
</organism>
<evidence type="ECO:0000256" key="1">
    <source>
        <dbReference type="SAM" id="SignalP"/>
    </source>
</evidence>
<proteinExistence type="predicted"/>
<keyword evidence="1" id="KW-0732">Signal</keyword>
<accession>A0A1I7I6P9</accession>
<evidence type="ECO:0000313" key="3">
    <source>
        <dbReference type="Proteomes" id="UP000182491"/>
    </source>
</evidence>
<dbReference type="OrthoDB" id="658990at2"/>
<protein>
    <recommendedName>
        <fullName evidence="4">Outer membrane protein beta-barrel domain-containing protein</fullName>
    </recommendedName>
</protein>
<sequence>MKRLFTIAITILFISFFQLDATAQEKHGSTLNLGVGIGGYGGYYKYANRTLPVISVNYEFDVAKRFTLAPFISFSTFSNDYRDNNNYYTYRESVIPIGIKGTYYFDDILHANSKWDFYLAGSLGFAIVNSRWDDRYDGDKDYYQRGNPLFLDLHIGTEYHFNSRVGAFLDLSTGVSTIGIAIH</sequence>
<reference evidence="3" key="1">
    <citation type="submission" date="2016-10" db="EMBL/GenBank/DDBJ databases">
        <authorList>
            <person name="Varghese N."/>
        </authorList>
    </citation>
    <scope>NUCLEOTIDE SEQUENCE [LARGE SCALE GENOMIC DNA]</scope>
    <source>
        <strain evidence="3">DSM 18820</strain>
    </source>
</reference>
<dbReference type="EMBL" id="FPCA01000002">
    <property type="protein sequence ID" value="SFU68446.1"/>
    <property type="molecule type" value="Genomic_DNA"/>
</dbReference>
<dbReference type="Proteomes" id="UP000182491">
    <property type="component" value="Unassembled WGS sequence"/>
</dbReference>
<evidence type="ECO:0000313" key="2">
    <source>
        <dbReference type="EMBL" id="SFU68446.1"/>
    </source>
</evidence>